<dbReference type="InterPro" id="IPR000403">
    <property type="entry name" value="PI3/4_kinase_cat_dom"/>
</dbReference>
<dbReference type="InterPro" id="IPR011009">
    <property type="entry name" value="Kinase-like_dom_sf"/>
</dbReference>
<feature type="domain" description="PI3K/PI4K catalytic" evidence="9">
    <location>
        <begin position="636"/>
        <end position="903"/>
    </location>
</feature>
<dbReference type="OrthoDB" id="10264149at2759"/>
<dbReference type="InterPro" id="IPR049160">
    <property type="entry name" value="PI4KB-PIK1_PIK"/>
</dbReference>
<evidence type="ECO:0000256" key="8">
    <source>
        <dbReference type="SAM" id="MobiDB-lite"/>
    </source>
</evidence>
<proteinExistence type="predicted"/>
<feature type="region of interest" description="Disordered" evidence="8">
    <location>
        <begin position="577"/>
        <end position="597"/>
    </location>
</feature>
<dbReference type="FunFam" id="1.10.1070.11:FF:000004">
    <property type="entry name" value="Phosphatidylinositol 4-kinase, catalytic, beta"/>
    <property type="match status" value="1"/>
</dbReference>
<evidence type="ECO:0000256" key="4">
    <source>
        <dbReference type="ARBA" id="ARBA00022777"/>
    </source>
</evidence>
<dbReference type="PROSITE" id="PS50290">
    <property type="entry name" value="PI3_4_KINASE_3"/>
    <property type="match status" value="1"/>
</dbReference>
<dbReference type="Pfam" id="PF21245">
    <property type="entry name" value="PI4KB-PIK1_PIK"/>
    <property type="match status" value="1"/>
</dbReference>
<evidence type="ECO:0000313" key="11">
    <source>
        <dbReference type="EnsemblMetazoa" id="XP_038052131.1"/>
    </source>
</evidence>
<dbReference type="InterPro" id="IPR018936">
    <property type="entry name" value="PI3/4_kinase_CS"/>
</dbReference>
<name>A0A913ZM39_PATMI</name>
<dbReference type="GO" id="GO:0046854">
    <property type="term" value="P:phosphatidylinositol phosphate biosynthetic process"/>
    <property type="evidence" value="ECO:0007669"/>
    <property type="project" value="InterPro"/>
</dbReference>
<dbReference type="CDD" id="cd05168">
    <property type="entry name" value="PI4Kc_III_beta"/>
    <property type="match status" value="1"/>
</dbReference>
<feature type="domain" description="PIK helical" evidence="10">
    <location>
        <begin position="129"/>
        <end position="307"/>
    </location>
</feature>
<dbReference type="InterPro" id="IPR036940">
    <property type="entry name" value="PI3/4_kinase_cat_sf"/>
</dbReference>
<dbReference type="Gene3D" id="1.10.1070.11">
    <property type="entry name" value="Phosphatidylinositol 3-/4-kinase, catalytic domain"/>
    <property type="match status" value="1"/>
</dbReference>
<dbReference type="CTD" id="5298"/>
<keyword evidence="4" id="KW-0418">Kinase</keyword>
<dbReference type="Gene3D" id="3.30.1010.10">
    <property type="entry name" value="Phosphatidylinositol 3-kinase Catalytic Subunit, Chain A, domain 4"/>
    <property type="match status" value="1"/>
</dbReference>
<reference evidence="11" key="1">
    <citation type="submission" date="2022-11" db="UniProtKB">
        <authorList>
            <consortium name="EnsemblMetazoa"/>
        </authorList>
    </citation>
    <scope>IDENTIFICATION</scope>
</reference>
<feature type="compositionally biased region" description="Polar residues" evidence="8">
    <location>
        <begin position="577"/>
        <end position="594"/>
    </location>
</feature>
<sequence length="919" mass="103136">MEKIPEVTPMHCRTQPEAAMVNGHSTVISEEEEEDMEVSGVSKVTTEVNGMDSQAYHNGLKNITETNLSALHDTMRDCDANGNGRNGFRKLRFDAGQLRPEENGHPAPCPIGSPMLPNGDDMSGGHSRTLDPSRLSLDLPDSLVIETSETPTTPSEEEHRNNLIKQGGVSQDLAGGLSPVTACVRDKLPPPRESLLLRLFESKLLDASIAITHLYKSKEPGVQTYIANKLFSLDEFDFDFYLPQVLNIYLHMSDLAEVLKPYIIHRCKSSIDFSLNVVWLLEAYMHNTGVQTRKHSRGTRLRNQILSEELRPANKGTKKEPAGNVGNPPTSPTTVLSPMKKTHTRSRSDASCLVTAQAATVTLRRVSSTSSAASMGDLSSGHAFDSGCTCFDNTANVLNLMKGGHRPKLECHCQAPRLAVELEFIRALMAIGNRLQGLPTREMRTSRLLAELSMLNMNLPARIWLPSHSEFDYHIVRIPHASGVVLNSKDKAPYLIYVEVLECDNKHTAPLPQKILENTLRYTKSEENLQKYFMNDNHISYTPPGTFSIYHQNDSDHDCWSQEDDEILQQYQYSKKNGSSDTISQMSHDSTTSTDSKEPVYIAAGDVRRRLTEYLTAPSTYFKRDPEDPSAAALKEPWEEKVKRIRESSPYGHLPNWHLLSVIVKCGDDLRLELLAYQLLKQLQNIWKQEHVPLWVRPSHIVVTSSNSGLIEPIINAVSLHQIKKNSKVSLLNYFYSEFGGPSTEGFLTAQKNFVQSCAAYCLVCYLIQVKDRHNGNILLDPTGHIIHIDFGFILSSSPRNLGFEASHFKLTPEFVEVMGGVGSDMFEYFKILMLQGLIAARKHQDKLVQLVEVLQSGTQLTCFKQGASTVRAFRDRFHTNLTEEQLQLWTQNMVESSMHSLTTRLYDGFQYLTNGIFI</sequence>
<evidence type="ECO:0000256" key="6">
    <source>
        <dbReference type="ARBA" id="ARBA00037860"/>
    </source>
</evidence>
<comment type="catalytic activity">
    <reaction evidence="5">
        <text>a 1,2-diacyl-sn-glycero-3-phospho-(1D-myo-inositol) + ATP = a 1,2-diacyl-sn-glycero-3-phospho-(1D-myo-inositol 4-phosphate) + ADP + H(+)</text>
        <dbReference type="Rhea" id="RHEA:19877"/>
        <dbReference type="ChEBI" id="CHEBI:15378"/>
        <dbReference type="ChEBI" id="CHEBI:30616"/>
        <dbReference type="ChEBI" id="CHEBI:57880"/>
        <dbReference type="ChEBI" id="CHEBI:58178"/>
        <dbReference type="ChEBI" id="CHEBI:456216"/>
        <dbReference type="EC" id="2.7.1.67"/>
    </reaction>
    <physiologicalReaction direction="left-to-right" evidence="5">
        <dbReference type="Rhea" id="RHEA:19878"/>
    </physiologicalReaction>
</comment>
<dbReference type="Proteomes" id="UP000887568">
    <property type="component" value="Unplaced"/>
</dbReference>
<feature type="compositionally biased region" description="Basic and acidic residues" evidence="8">
    <location>
        <begin position="308"/>
        <end position="321"/>
    </location>
</feature>
<evidence type="ECO:0000256" key="5">
    <source>
        <dbReference type="ARBA" id="ARBA00036767"/>
    </source>
</evidence>
<dbReference type="PANTHER" id="PTHR10048:SF22">
    <property type="entry name" value="PHOSPHATIDYLINOSITOL 4-KINASE BETA"/>
    <property type="match status" value="1"/>
</dbReference>
<evidence type="ECO:0000256" key="2">
    <source>
        <dbReference type="ARBA" id="ARBA00012169"/>
    </source>
</evidence>
<dbReference type="GeneID" id="119724903"/>
<dbReference type="OMA" id="HKLANCN"/>
<dbReference type="PROSITE" id="PS51545">
    <property type="entry name" value="PIK_HELICAL"/>
    <property type="match status" value="1"/>
</dbReference>
<dbReference type="SUPFAM" id="SSF56112">
    <property type="entry name" value="Protein kinase-like (PK-like)"/>
    <property type="match status" value="1"/>
</dbReference>
<evidence type="ECO:0000259" key="9">
    <source>
        <dbReference type="PROSITE" id="PS50290"/>
    </source>
</evidence>
<dbReference type="SMART" id="SM00146">
    <property type="entry name" value="PI3Kc"/>
    <property type="match status" value="1"/>
</dbReference>
<keyword evidence="12" id="KW-1185">Reference proteome</keyword>
<dbReference type="PROSITE" id="PS00916">
    <property type="entry name" value="PI3_4_KINASE_2"/>
    <property type="match status" value="1"/>
</dbReference>
<evidence type="ECO:0000256" key="3">
    <source>
        <dbReference type="ARBA" id="ARBA00022679"/>
    </source>
</evidence>
<evidence type="ECO:0000259" key="10">
    <source>
        <dbReference type="PROSITE" id="PS51545"/>
    </source>
</evidence>
<dbReference type="GO" id="GO:0048015">
    <property type="term" value="P:phosphatidylinositol-mediated signaling"/>
    <property type="evidence" value="ECO:0007669"/>
    <property type="project" value="TreeGrafter"/>
</dbReference>
<protein>
    <recommendedName>
        <fullName evidence="7">Phosphatidylinositol 4-kinase beta</fullName>
        <ecNumber evidence="2">2.7.1.67</ecNumber>
    </recommendedName>
</protein>
<dbReference type="RefSeq" id="XP_038052131.1">
    <property type="nucleotide sequence ID" value="XM_038196203.1"/>
</dbReference>
<accession>A0A913ZM39</accession>
<keyword evidence="3" id="KW-0808">Transferase</keyword>
<comment type="subcellular location">
    <subcellularLocation>
        <location evidence="1">Mitochondrion outer membrane</location>
        <topology evidence="1">Peripheral membrane protein</topology>
    </subcellularLocation>
    <subcellularLocation>
        <location evidence="6">Rough endoplasmic reticulum membrane</location>
        <topology evidence="6">Peripheral membrane protein</topology>
    </subcellularLocation>
</comment>
<organism evidence="11 12">
    <name type="scientific">Patiria miniata</name>
    <name type="common">Bat star</name>
    <name type="synonym">Asterina miniata</name>
    <dbReference type="NCBI Taxonomy" id="46514"/>
    <lineage>
        <taxon>Eukaryota</taxon>
        <taxon>Metazoa</taxon>
        <taxon>Echinodermata</taxon>
        <taxon>Eleutherozoa</taxon>
        <taxon>Asterozoa</taxon>
        <taxon>Asteroidea</taxon>
        <taxon>Valvatacea</taxon>
        <taxon>Valvatida</taxon>
        <taxon>Asterinidae</taxon>
        <taxon>Patiria</taxon>
    </lineage>
</organism>
<dbReference type="InterPro" id="IPR001263">
    <property type="entry name" value="PI3K_accessory_dom"/>
</dbReference>
<evidence type="ECO:0000313" key="12">
    <source>
        <dbReference type="Proteomes" id="UP000887568"/>
    </source>
</evidence>
<dbReference type="GO" id="GO:0030867">
    <property type="term" value="C:rough endoplasmic reticulum membrane"/>
    <property type="evidence" value="ECO:0007669"/>
    <property type="project" value="UniProtKB-SubCell"/>
</dbReference>
<dbReference type="InterPro" id="IPR015433">
    <property type="entry name" value="PI3/4_kinase"/>
</dbReference>
<dbReference type="GO" id="GO:0005741">
    <property type="term" value="C:mitochondrial outer membrane"/>
    <property type="evidence" value="ECO:0007669"/>
    <property type="project" value="UniProtKB-SubCell"/>
</dbReference>
<evidence type="ECO:0000256" key="1">
    <source>
        <dbReference type="ARBA" id="ARBA00004450"/>
    </source>
</evidence>
<dbReference type="PANTHER" id="PTHR10048">
    <property type="entry name" value="PHOSPHATIDYLINOSITOL KINASE"/>
    <property type="match status" value="1"/>
</dbReference>
<evidence type="ECO:0000256" key="7">
    <source>
        <dbReference type="ARBA" id="ARBA00039877"/>
    </source>
</evidence>
<dbReference type="InterPro" id="IPR057754">
    <property type="entry name" value="PI4-kinase_beta/PIK1_cat"/>
</dbReference>
<dbReference type="EC" id="2.7.1.67" evidence="2"/>
<dbReference type="GO" id="GO:0004430">
    <property type="term" value="F:1-phosphatidylinositol 4-kinase activity"/>
    <property type="evidence" value="ECO:0007669"/>
    <property type="project" value="UniProtKB-EC"/>
</dbReference>
<dbReference type="EnsemblMetazoa" id="XM_038196203.1">
    <property type="protein sequence ID" value="XP_038052131.1"/>
    <property type="gene ID" value="LOC119724903"/>
</dbReference>
<feature type="region of interest" description="Disordered" evidence="8">
    <location>
        <begin position="294"/>
        <end position="349"/>
    </location>
</feature>
<dbReference type="AlphaFoldDB" id="A0A913ZM39"/>
<dbReference type="Pfam" id="PF00454">
    <property type="entry name" value="PI3_PI4_kinase"/>
    <property type="match status" value="1"/>
</dbReference>